<evidence type="ECO:0000313" key="2">
    <source>
        <dbReference type="EMBL" id="ORY84953.1"/>
    </source>
</evidence>
<dbReference type="Proteomes" id="UP000193685">
    <property type="component" value="Unassembled WGS sequence"/>
</dbReference>
<evidence type="ECO:0000313" key="3">
    <source>
        <dbReference type="Proteomes" id="UP000193685"/>
    </source>
</evidence>
<comment type="caution">
    <text evidence="2">The sequence shown here is derived from an EMBL/GenBank/DDBJ whole genome shotgun (WGS) entry which is preliminary data.</text>
</comment>
<keyword evidence="1" id="KW-0472">Membrane</keyword>
<keyword evidence="1" id="KW-0812">Transmembrane</keyword>
<dbReference type="AlphaFoldDB" id="A0A1Y2FLW0"/>
<reference evidence="2 3" key="1">
    <citation type="submission" date="2016-07" db="EMBL/GenBank/DDBJ databases">
        <title>Pervasive Adenine N6-methylation of Active Genes in Fungi.</title>
        <authorList>
            <consortium name="DOE Joint Genome Institute"/>
            <person name="Mondo S.J."/>
            <person name="Dannebaum R.O."/>
            <person name="Kuo R.C."/>
            <person name="Labutti K."/>
            <person name="Haridas S."/>
            <person name="Kuo A."/>
            <person name="Salamov A."/>
            <person name="Ahrendt S.R."/>
            <person name="Lipzen A."/>
            <person name="Sullivan W."/>
            <person name="Andreopoulos W.B."/>
            <person name="Clum A."/>
            <person name="Lindquist E."/>
            <person name="Daum C."/>
            <person name="Ramamoorthy G.K."/>
            <person name="Gryganskyi A."/>
            <person name="Culley D."/>
            <person name="Magnuson J.K."/>
            <person name="James T.Y."/>
            <person name="O'Malley M.A."/>
            <person name="Stajich J.E."/>
            <person name="Spatafora J.W."/>
            <person name="Visel A."/>
            <person name="Grigoriev I.V."/>
        </authorList>
    </citation>
    <scope>NUCLEOTIDE SEQUENCE [LARGE SCALE GENOMIC DNA]</scope>
    <source>
        <strain evidence="2 3">12-1054</strain>
    </source>
</reference>
<dbReference type="GeneID" id="63785516"/>
<dbReference type="RefSeq" id="XP_040726736.1">
    <property type="nucleotide sequence ID" value="XM_040868917.1"/>
</dbReference>
<keyword evidence="3" id="KW-1185">Reference proteome</keyword>
<sequence length="60" mass="6697">MRSNNNTAFRIDLHVMFLFTLSIQLVCTSLTTKRLVGSLVHSLFSLPQGSMCPTNEKSLP</sequence>
<evidence type="ECO:0000256" key="1">
    <source>
        <dbReference type="SAM" id="Phobius"/>
    </source>
</evidence>
<feature type="transmembrane region" description="Helical" evidence="1">
    <location>
        <begin position="12"/>
        <end position="31"/>
    </location>
</feature>
<keyword evidence="1" id="KW-1133">Transmembrane helix</keyword>
<dbReference type="EMBL" id="MCFI01000005">
    <property type="protein sequence ID" value="ORY84953.1"/>
    <property type="molecule type" value="Genomic_DNA"/>
</dbReference>
<protein>
    <submittedName>
        <fullName evidence="2">Uncharacterized protein</fullName>
    </submittedName>
</protein>
<gene>
    <name evidence="2" type="ORF">BCR37DRAFT_377871</name>
</gene>
<organism evidence="2 3">
    <name type="scientific">Protomyces lactucae-debilis</name>
    <dbReference type="NCBI Taxonomy" id="2754530"/>
    <lineage>
        <taxon>Eukaryota</taxon>
        <taxon>Fungi</taxon>
        <taxon>Dikarya</taxon>
        <taxon>Ascomycota</taxon>
        <taxon>Taphrinomycotina</taxon>
        <taxon>Taphrinomycetes</taxon>
        <taxon>Taphrinales</taxon>
        <taxon>Protomycetaceae</taxon>
        <taxon>Protomyces</taxon>
    </lineage>
</organism>
<accession>A0A1Y2FLW0</accession>
<proteinExistence type="predicted"/>
<name>A0A1Y2FLW0_PROLT</name>